<protein>
    <submittedName>
        <fullName evidence="1">Uncharacterized protein</fullName>
    </submittedName>
</protein>
<dbReference type="Proteomes" id="UP000593576">
    <property type="component" value="Unassembled WGS sequence"/>
</dbReference>
<dbReference type="EMBL" id="JABFAF010000009">
    <property type="protein sequence ID" value="MBA0866914.1"/>
    <property type="molecule type" value="Genomic_DNA"/>
</dbReference>
<sequence>MVTIMVASLSGWKLVIFAHCVDTKCPL</sequence>
<evidence type="ECO:0000313" key="2">
    <source>
        <dbReference type="Proteomes" id="UP000593576"/>
    </source>
</evidence>
<accession>A0A7J9M7H7</accession>
<reference evidence="1 2" key="1">
    <citation type="journal article" date="2019" name="Genome Biol. Evol.">
        <title>Insights into the evolution of the New World diploid cottons (Gossypium, subgenus Houzingenia) based on genome sequencing.</title>
        <authorList>
            <person name="Grover C.E."/>
            <person name="Arick M.A. 2nd"/>
            <person name="Thrash A."/>
            <person name="Conover J.L."/>
            <person name="Sanders W.S."/>
            <person name="Peterson D.G."/>
            <person name="Frelichowski J.E."/>
            <person name="Scheffler J.A."/>
            <person name="Scheffler B.E."/>
            <person name="Wendel J.F."/>
        </authorList>
    </citation>
    <scope>NUCLEOTIDE SEQUENCE [LARGE SCALE GENOMIC DNA]</scope>
    <source>
        <strain evidence="1">1</strain>
        <tissue evidence="1">Leaf</tissue>
    </source>
</reference>
<keyword evidence="2" id="KW-1185">Reference proteome</keyword>
<proteinExistence type="predicted"/>
<evidence type="ECO:0000313" key="1">
    <source>
        <dbReference type="EMBL" id="MBA0866914.1"/>
    </source>
</evidence>
<organism evidence="1 2">
    <name type="scientific">Gossypium schwendimanii</name>
    <name type="common">Cotton</name>
    <dbReference type="NCBI Taxonomy" id="34291"/>
    <lineage>
        <taxon>Eukaryota</taxon>
        <taxon>Viridiplantae</taxon>
        <taxon>Streptophyta</taxon>
        <taxon>Embryophyta</taxon>
        <taxon>Tracheophyta</taxon>
        <taxon>Spermatophyta</taxon>
        <taxon>Magnoliopsida</taxon>
        <taxon>eudicotyledons</taxon>
        <taxon>Gunneridae</taxon>
        <taxon>Pentapetalae</taxon>
        <taxon>rosids</taxon>
        <taxon>malvids</taxon>
        <taxon>Malvales</taxon>
        <taxon>Malvaceae</taxon>
        <taxon>Malvoideae</taxon>
        <taxon>Gossypium</taxon>
    </lineage>
</organism>
<name>A0A7J9M7H7_GOSSC</name>
<comment type="caution">
    <text evidence="1">The sequence shown here is derived from an EMBL/GenBank/DDBJ whole genome shotgun (WGS) entry which is preliminary data.</text>
</comment>
<dbReference type="AlphaFoldDB" id="A0A7J9M7H7"/>
<gene>
    <name evidence="1" type="ORF">Goshw_025595</name>
</gene>